<evidence type="ECO:0000256" key="3">
    <source>
        <dbReference type="ARBA" id="ARBA00022670"/>
    </source>
</evidence>
<dbReference type="InterPro" id="IPR026392">
    <property type="entry name" value="Exo/Archaeosortase_dom"/>
</dbReference>
<evidence type="ECO:0000313" key="9">
    <source>
        <dbReference type="EMBL" id="QHI36383.1"/>
    </source>
</evidence>
<dbReference type="GO" id="GO:0005886">
    <property type="term" value="C:plasma membrane"/>
    <property type="evidence" value="ECO:0007669"/>
    <property type="project" value="UniProtKB-SubCell"/>
</dbReference>
<dbReference type="KEGG" id="kan:IMCC3317_17450"/>
<name>A0A7L4ZI19_9FLAO</name>
<protein>
    <recommendedName>
        <fullName evidence="11">Exosortase K</fullName>
    </recommendedName>
</protein>
<keyword evidence="3" id="KW-0645">Protease</keyword>
<comment type="subcellular location">
    <subcellularLocation>
        <location evidence="1">Cell membrane</location>
        <topology evidence="1">Multi-pass membrane protein</topology>
    </subcellularLocation>
</comment>
<dbReference type="NCBIfam" id="TIGR04178">
    <property type="entry name" value="exo_archaeo"/>
    <property type="match status" value="1"/>
</dbReference>
<evidence type="ECO:0000256" key="5">
    <source>
        <dbReference type="ARBA" id="ARBA00022801"/>
    </source>
</evidence>
<evidence type="ECO:0000256" key="2">
    <source>
        <dbReference type="ARBA" id="ARBA00022475"/>
    </source>
</evidence>
<organism evidence="9 10">
    <name type="scientific">Kordia antarctica</name>
    <dbReference type="NCBI Taxonomy" id="1218801"/>
    <lineage>
        <taxon>Bacteria</taxon>
        <taxon>Pseudomonadati</taxon>
        <taxon>Bacteroidota</taxon>
        <taxon>Flavobacteriia</taxon>
        <taxon>Flavobacteriales</taxon>
        <taxon>Flavobacteriaceae</taxon>
        <taxon>Kordia</taxon>
    </lineage>
</organism>
<keyword evidence="2" id="KW-1003">Cell membrane</keyword>
<proteinExistence type="predicted"/>
<evidence type="ECO:0000256" key="8">
    <source>
        <dbReference type="SAM" id="Phobius"/>
    </source>
</evidence>
<evidence type="ECO:0000256" key="6">
    <source>
        <dbReference type="ARBA" id="ARBA00022989"/>
    </source>
</evidence>
<evidence type="ECO:0000313" key="10">
    <source>
        <dbReference type="Proteomes" id="UP000464657"/>
    </source>
</evidence>
<dbReference type="GO" id="GO:0008233">
    <property type="term" value="F:peptidase activity"/>
    <property type="evidence" value="ECO:0007669"/>
    <property type="project" value="UniProtKB-KW"/>
</dbReference>
<dbReference type="EMBL" id="CP019288">
    <property type="protein sequence ID" value="QHI36383.1"/>
    <property type="molecule type" value="Genomic_DNA"/>
</dbReference>
<keyword evidence="4 8" id="KW-0812">Transmembrane</keyword>
<evidence type="ECO:0000256" key="4">
    <source>
        <dbReference type="ARBA" id="ARBA00022692"/>
    </source>
</evidence>
<evidence type="ECO:0000256" key="1">
    <source>
        <dbReference type="ARBA" id="ARBA00004651"/>
    </source>
</evidence>
<evidence type="ECO:0008006" key="11">
    <source>
        <dbReference type="Google" id="ProtNLM"/>
    </source>
</evidence>
<gene>
    <name evidence="9" type="ORF">IMCC3317_17450</name>
</gene>
<feature type="transmembrane region" description="Helical" evidence="8">
    <location>
        <begin position="139"/>
        <end position="159"/>
    </location>
</feature>
<keyword evidence="10" id="KW-1185">Reference proteome</keyword>
<dbReference type="NCBIfam" id="TIGR04287">
    <property type="entry name" value="exosort_XrtK"/>
    <property type="match status" value="1"/>
</dbReference>
<dbReference type="RefSeq" id="WP_160129095.1">
    <property type="nucleotide sequence ID" value="NZ_CP019288.1"/>
</dbReference>
<keyword evidence="5" id="KW-0378">Hydrolase</keyword>
<dbReference type="InterPro" id="IPR027551">
    <property type="entry name" value="Exosort_XrtK"/>
</dbReference>
<feature type="transmembrane region" description="Helical" evidence="8">
    <location>
        <begin position="21"/>
        <end position="44"/>
    </location>
</feature>
<accession>A0A7L4ZI19</accession>
<dbReference type="GO" id="GO:0006508">
    <property type="term" value="P:proteolysis"/>
    <property type="evidence" value="ECO:0007669"/>
    <property type="project" value="UniProtKB-KW"/>
</dbReference>
<dbReference type="AlphaFoldDB" id="A0A7L4ZI19"/>
<feature type="transmembrane region" description="Helical" evidence="8">
    <location>
        <begin position="64"/>
        <end position="84"/>
    </location>
</feature>
<keyword evidence="6 8" id="KW-1133">Transmembrane helix</keyword>
<evidence type="ECO:0000256" key="7">
    <source>
        <dbReference type="ARBA" id="ARBA00023136"/>
    </source>
</evidence>
<keyword evidence="7 8" id="KW-0472">Membrane</keyword>
<reference evidence="9 10" key="1">
    <citation type="journal article" date="2013" name="Int. J. Syst. Evol. Microbiol.">
        <title>Kordia antarctica sp. nov., isolated from Antarctic seawater.</title>
        <authorList>
            <person name="Baek K."/>
            <person name="Choi A."/>
            <person name="Kang I."/>
            <person name="Lee K."/>
            <person name="Cho J.C."/>
        </authorList>
    </citation>
    <scope>NUCLEOTIDE SEQUENCE [LARGE SCALE GENOMIC DNA]</scope>
    <source>
        <strain evidence="9 10">IMCC3317</strain>
    </source>
</reference>
<feature type="transmembrane region" description="Helical" evidence="8">
    <location>
        <begin position="96"/>
        <end position="119"/>
    </location>
</feature>
<sequence length="169" mass="19241">MNKVYQKIGFTLGLILSLKAMYSVATLAVLKWFMYPMIPLISFFTKTSFEWIPDVGFSSPTGIVIEKSCAGGNFFIICFAFLCFKLCTFQTIKNTVLRIIFLGICSYFIMIFANTARIISAMKLAEWNWTHEFIDPKNAHLALGSILYIFILLTINHLISSKYVTIQTT</sequence>
<dbReference type="Proteomes" id="UP000464657">
    <property type="component" value="Chromosome"/>
</dbReference>
<dbReference type="OrthoDB" id="771658at2"/>